<dbReference type="Proteomes" id="UP000215137">
    <property type="component" value="Chromosome"/>
</dbReference>
<dbReference type="InterPro" id="IPR006091">
    <property type="entry name" value="Acyl-CoA_Oxase/DH_mid-dom"/>
</dbReference>
<dbReference type="InterPro" id="IPR036250">
    <property type="entry name" value="AcylCo_DH-like_C"/>
</dbReference>
<reference evidence="6 7" key="1">
    <citation type="submission" date="2017-08" db="EMBL/GenBank/DDBJ databases">
        <title>Complete Genome Sequence of Bacillus kochii Oregon-R-modENCODE STRAIN BDGP4, isolated from Drosophila melanogaster gut.</title>
        <authorList>
            <person name="Wan K.H."/>
            <person name="Yu C."/>
            <person name="Park S."/>
            <person name="Hammonds A.S."/>
            <person name="Booth B.W."/>
            <person name="Celniker S.E."/>
        </authorList>
    </citation>
    <scope>NUCLEOTIDE SEQUENCE [LARGE SCALE GENOMIC DNA]</scope>
    <source>
        <strain evidence="6 7">BDGP4</strain>
    </source>
</reference>
<dbReference type="InterPro" id="IPR009100">
    <property type="entry name" value="AcylCoA_DH/oxidase_NM_dom_sf"/>
</dbReference>
<evidence type="ECO:0000313" key="6">
    <source>
        <dbReference type="EMBL" id="ASV66569.1"/>
    </source>
</evidence>
<keyword evidence="2" id="KW-0560">Oxidoreductase</keyword>
<dbReference type="KEGG" id="bko:CKF48_04065"/>
<evidence type="ECO:0000313" key="7">
    <source>
        <dbReference type="Proteomes" id="UP000215137"/>
    </source>
</evidence>
<dbReference type="Gene3D" id="1.10.540.10">
    <property type="entry name" value="Acyl-CoA dehydrogenase/oxidase, N-terminal domain"/>
    <property type="match status" value="1"/>
</dbReference>
<evidence type="ECO:0000259" key="4">
    <source>
        <dbReference type="Pfam" id="PF02771"/>
    </source>
</evidence>
<evidence type="ECO:0000259" key="5">
    <source>
        <dbReference type="Pfam" id="PF08028"/>
    </source>
</evidence>
<dbReference type="Gene3D" id="1.20.140.10">
    <property type="entry name" value="Butyryl-CoA Dehydrogenase, subunit A, domain 3"/>
    <property type="match status" value="1"/>
</dbReference>
<name>A0A248TEI3_9BACI</name>
<dbReference type="InterPro" id="IPR046373">
    <property type="entry name" value="Acyl-CoA_Oxase/DH_mid-dom_sf"/>
</dbReference>
<dbReference type="PANTHER" id="PTHR43884:SF25">
    <property type="entry name" value="ACYL-COA DEHYDROGENASE YDBM-RELATED"/>
    <property type="match status" value="1"/>
</dbReference>
<dbReference type="PANTHER" id="PTHR43884">
    <property type="entry name" value="ACYL-COA DEHYDROGENASE"/>
    <property type="match status" value="1"/>
</dbReference>
<dbReference type="Pfam" id="PF02771">
    <property type="entry name" value="Acyl-CoA_dh_N"/>
    <property type="match status" value="1"/>
</dbReference>
<gene>
    <name evidence="6" type="ORF">CKF48_04065</name>
</gene>
<dbReference type="SUPFAM" id="SSF47203">
    <property type="entry name" value="Acyl-CoA dehydrogenase C-terminal domain-like"/>
    <property type="match status" value="1"/>
</dbReference>
<dbReference type="RefSeq" id="WP_095370144.1">
    <property type="nucleotide sequence ID" value="NZ_CP022983.1"/>
</dbReference>
<dbReference type="InterPro" id="IPR013107">
    <property type="entry name" value="Acyl-CoA_DH_C"/>
</dbReference>
<dbReference type="PIRSF" id="PIRSF016578">
    <property type="entry name" value="HsaA"/>
    <property type="match status" value="1"/>
</dbReference>
<evidence type="ECO:0000256" key="1">
    <source>
        <dbReference type="ARBA" id="ARBA00022630"/>
    </source>
</evidence>
<dbReference type="Pfam" id="PF02770">
    <property type="entry name" value="Acyl-CoA_dh_M"/>
    <property type="match status" value="1"/>
</dbReference>
<dbReference type="GO" id="GO:0050660">
    <property type="term" value="F:flavin adenine dinucleotide binding"/>
    <property type="evidence" value="ECO:0007669"/>
    <property type="project" value="InterPro"/>
</dbReference>
<dbReference type="GO" id="GO:0003995">
    <property type="term" value="F:acyl-CoA dehydrogenase activity"/>
    <property type="evidence" value="ECO:0007669"/>
    <property type="project" value="TreeGrafter"/>
</dbReference>
<feature type="domain" description="Acyl-CoA dehydrogenase/oxidase N-terminal" evidence="4">
    <location>
        <begin position="37"/>
        <end position="112"/>
    </location>
</feature>
<keyword evidence="7" id="KW-1185">Reference proteome</keyword>
<evidence type="ECO:0000259" key="3">
    <source>
        <dbReference type="Pfam" id="PF02770"/>
    </source>
</evidence>
<keyword evidence="1" id="KW-0285">Flavoprotein</keyword>
<feature type="domain" description="Acyl-CoA dehydrogenase C-terminal" evidence="5">
    <location>
        <begin position="260"/>
        <end position="379"/>
    </location>
</feature>
<feature type="domain" description="Acyl-CoA oxidase/dehydrogenase middle" evidence="3">
    <location>
        <begin position="143"/>
        <end position="234"/>
    </location>
</feature>
<dbReference type="EMBL" id="CP022983">
    <property type="protein sequence ID" value="ASV66569.1"/>
    <property type="molecule type" value="Genomic_DNA"/>
</dbReference>
<proteinExistence type="predicted"/>
<dbReference type="Gene3D" id="2.40.110.10">
    <property type="entry name" value="Butyryl-CoA Dehydrogenase, subunit A, domain 2"/>
    <property type="match status" value="1"/>
</dbReference>
<organism evidence="6 7">
    <name type="scientific">Cytobacillus kochii</name>
    <dbReference type="NCBI Taxonomy" id="859143"/>
    <lineage>
        <taxon>Bacteria</taxon>
        <taxon>Bacillati</taxon>
        <taxon>Bacillota</taxon>
        <taxon>Bacilli</taxon>
        <taxon>Bacillales</taxon>
        <taxon>Bacillaceae</taxon>
        <taxon>Cytobacillus</taxon>
    </lineage>
</organism>
<dbReference type="CDD" id="cd00567">
    <property type="entry name" value="ACAD"/>
    <property type="match status" value="1"/>
</dbReference>
<protein>
    <submittedName>
        <fullName evidence="6">Acyl-CoA dehydrogenase</fullName>
    </submittedName>
</protein>
<dbReference type="OrthoDB" id="9785203at2"/>
<sequence>MSTITASSKEAYLAEQLARPFIKTAQQEELFHKATILAEGFSKRAQKIDENAEFPFENFEELKQSNYLSLTIPKEYGGKEISLYEYFLIQERIAQGDASTALCIGWHLGVIYDLRVKRKWKEEQFAKLCEMVIKDNKLINRCATEVATGSPTRGGLPATTAVKKGTQWILNGRKSFASMAPGLDFSLITATIEASGEIGIFLVPHENPGLKVESNWNMLGMRGTRSDDLVLENVIVEETALVELEGVHFYAIPNAWLLHSAACFIGVAIAARNYAIIFASEYQPNSLPGPISEVPEVQRKIGEMELELLKARTALYSIADRWDNEPNKRGELGAELGAIKHLVSNSANKVVDWAMRIVGAQSLQQRNPLQRYYRDVRAALHNPPMDDVVITNLAKKALSFQNNND</sequence>
<dbReference type="InterPro" id="IPR037069">
    <property type="entry name" value="AcylCoA_DH/ox_N_sf"/>
</dbReference>
<dbReference type="InterPro" id="IPR013786">
    <property type="entry name" value="AcylCoA_DH/ox_N"/>
</dbReference>
<dbReference type="Pfam" id="PF08028">
    <property type="entry name" value="Acyl-CoA_dh_2"/>
    <property type="match status" value="1"/>
</dbReference>
<dbReference type="SUPFAM" id="SSF56645">
    <property type="entry name" value="Acyl-CoA dehydrogenase NM domain-like"/>
    <property type="match status" value="1"/>
</dbReference>
<evidence type="ECO:0000256" key="2">
    <source>
        <dbReference type="ARBA" id="ARBA00023002"/>
    </source>
</evidence>
<dbReference type="AlphaFoldDB" id="A0A248TEI3"/>
<accession>A0A248TEI3</accession>